<reference evidence="2" key="1">
    <citation type="submission" date="2023-03" db="EMBL/GenBank/DDBJ databases">
        <title>Mating type loci evolution in Malassezia.</title>
        <authorList>
            <person name="Coelho M.A."/>
        </authorList>
    </citation>
    <scope>NUCLEOTIDE SEQUENCE</scope>
    <source>
        <strain evidence="2">CBS 9431</strain>
    </source>
</reference>
<evidence type="ECO:0000313" key="2">
    <source>
        <dbReference type="EMBL" id="WFD37114.1"/>
    </source>
</evidence>
<keyword evidence="3" id="KW-1185">Reference proteome</keyword>
<dbReference type="RefSeq" id="XP_060120011.1">
    <property type="nucleotide sequence ID" value="XM_060264028.1"/>
</dbReference>
<feature type="region of interest" description="Disordered" evidence="1">
    <location>
        <begin position="94"/>
        <end position="243"/>
    </location>
</feature>
<name>A0AAF0EZ52_9BASI</name>
<gene>
    <name evidence="2" type="ORF">MJAP1_000056</name>
</gene>
<dbReference type="AlphaFoldDB" id="A0AAF0EZ52"/>
<sequence>MAGKEGASARRVLLKDQQARLLVGASPELASAHERDFADGVRLLLRYGSDTSLGPNRGALWGPSAAPLAPGQGEVAALLPTWYTQANATKNKKQIMEGKVTAEAGRSAKETQREAAPVPAIDAALSLDAKAGKRKENASSTLSEPTRAAAPPLKAPKLDRQGPSLAQGRQGTSLPKEPPGQSATKSPRPGAGARATPSGARAPARKQTVDPKAGLRALLQQKKQQEAKPKPSGGGLADFLSQL</sequence>
<organism evidence="2 3">
    <name type="scientific">Malassezia japonica</name>
    <dbReference type="NCBI Taxonomy" id="223818"/>
    <lineage>
        <taxon>Eukaryota</taxon>
        <taxon>Fungi</taxon>
        <taxon>Dikarya</taxon>
        <taxon>Basidiomycota</taxon>
        <taxon>Ustilaginomycotina</taxon>
        <taxon>Malasseziomycetes</taxon>
        <taxon>Malasseziales</taxon>
        <taxon>Malasseziaceae</taxon>
        <taxon>Malassezia</taxon>
    </lineage>
</organism>
<protein>
    <submittedName>
        <fullName evidence="2">Uncharacterized protein</fullName>
    </submittedName>
</protein>
<evidence type="ECO:0000313" key="3">
    <source>
        <dbReference type="Proteomes" id="UP001217754"/>
    </source>
</evidence>
<evidence type="ECO:0000256" key="1">
    <source>
        <dbReference type="SAM" id="MobiDB-lite"/>
    </source>
</evidence>
<proteinExistence type="predicted"/>
<dbReference type="GeneID" id="85223705"/>
<dbReference type="Proteomes" id="UP001217754">
    <property type="component" value="Chromosome 1"/>
</dbReference>
<dbReference type="EMBL" id="CP119958">
    <property type="protein sequence ID" value="WFD37114.1"/>
    <property type="molecule type" value="Genomic_DNA"/>
</dbReference>
<accession>A0AAF0EZ52</accession>